<protein>
    <submittedName>
        <fullName evidence="12">Oligopeptide ABC transporter permease protein</fullName>
    </submittedName>
</protein>
<dbReference type="GO" id="GO:0005886">
    <property type="term" value="C:plasma membrane"/>
    <property type="evidence" value="ECO:0007669"/>
    <property type="project" value="UniProtKB-SubCell"/>
</dbReference>
<keyword evidence="8 10" id="KW-0472">Membrane</keyword>
<keyword evidence="6" id="KW-0653">Protein transport</keyword>
<dbReference type="SUPFAM" id="SSF161098">
    <property type="entry name" value="MetI-like"/>
    <property type="match status" value="1"/>
</dbReference>
<feature type="domain" description="ABC transmembrane type-1" evidence="11">
    <location>
        <begin position="213"/>
        <end position="403"/>
    </location>
</feature>
<comment type="subcellular location">
    <subcellularLocation>
        <location evidence="1 10">Cell membrane</location>
        <topology evidence="1 10">Multi-pass membrane protein</topology>
    </subcellularLocation>
</comment>
<dbReference type="PROSITE" id="PS50928">
    <property type="entry name" value="ABC_TM1"/>
    <property type="match status" value="1"/>
</dbReference>
<evidence type="ECO:0000313" key="12">
    <source>
        <dbReference type="EMBL" id="ACF07266.1"/>
    </source>
</evidence>
<reference evidence="12 13" key="1">
    <citation type="journal article" date="2008" name="Infect. Immun.">
        <title>Genome of Mycoplasma arthritidis.</title>
        <authorList>
            <person name="Dybvig K."/>
            <person name="Zuhua C."/>
            <person name="Lao P."/>
            <person name="Jordan D.S."/>
            <person name="French C.T."/>
            <person name="Tu A.H."/>
            <person name="Loraine A.E."/>
        </authorList>
    </citation>
    <scope>NUCLEOTIDE SEQUENCE [LARGE SCALE GENOMIC DNA]</scope>
    <source>
        <strain evidence="12 13">158L3-1</strain>
    </source>
</reference>
<evidence type="ECO:0000256" key="6">
    <source>
        <dbReference type="ARBA" id="ARBA00022927"/>
    </source>
</evidence>
<evidence type="ECO:0000256" key="1">
    <source>
        <dbReference type="ARBA" id="ARBA00004651"/>
    </source>
</evidence>
<evidence type="ECO:0000256" key="9">
    <source>
        <dbReference type="ARBA" id="ARBA00024202"/>
    </source>
</evidence>
<dbReference type="GO" id="GO:0055085">
    <property type="term" value="P:transmembrane transport"/>
    <property type="evidence" value="ECO:0007669"/>
    <property type="project" value="InterPro"/>
</dbReference>
<keyword evidence="7 10" id="KW-1133">Transmembrane helix</keyword>
<sequence length="424" mass="47044">MLSANEFNKKYKLNKDLVDKFNLIPDSKKQTFFSIAGKPKKMGAEIAKRFFSNPIVTISFIIFVALLLCAILIPLPGIRAYEPGKRINNSTYVQFLPPSYNHFKTIAAEQTNAIYRFYEQLKADPDFAKYYRFFTDTVRITDDVGIAFNMTYDAYALYKVSVLNEALATAKAAGITVDDEYVRATMAKIPELKTLLGTSEGGYDIWTTSWYATWKAIWIAIVAASIQTIIGVSIGAYAGFHAGKMQDTVIMRIIDIFTSVPYLVWLLMFVPIIGTSSWSLVLSLVLVGWSDPVGATRLFVITVKDEEYIVAAKSIGATTTRQVFVHALPAVLGKIATNFVRKIPNTILSVASLAFLGFFKDQTDTNLGQMLIEATPHVSQNVWILLLPALILLTLSLSLHFVALGVHDALDPKIMAKAKRGKHA</sequence>
<dbReference type="Pfam" id="PF00528">
    <property type="entry name" value="BPD_transp_1"/>
    <property type="match status" value="1"/>
</dbReference>
<keyword evidence="13" id="KW-1185">Reference proteome</keyword>
<dbReference type="Gene3D" id="1.10.3720.10">
    <property type="entry name" value="MetI-like"/>
    <property type="match status" value="1"/>
</dbReference>
<name>B3PML4_META1</name>
<dbReference type="KEGG" id="mat:MARTH_orf401"/>
<keyword evidence="5" id="KW-0571">Peptide transport</keyword>
<dbReference type="HOGENOM" id="CLU_028518_1_0_14"/>
<feature type="transmembrane region" description="Helical" evidence="10">
    <location>
        <begin position="260"/>
        <end position="289"/>
    </location>
</feature>
<proteinExistence type="inferred from homology"/>
<keyword evidence="3" id="KW-1003">Cell membrane</keyword>
<dbReference type="PANTHER" id="PTHR43386">
    <property type="entry name" value="OLIGOPEPTIDE TRANSPORT SYSTEM PERMEASE PROTEIN APPC"/>
    <property type="match status" value="1"/>
</dbReference>
<evidence type="ECO:0000313" key="13">
    <source>
        <dbReference type="Proteomes" id="UP000008812"/>
    </source>
</evidence>
<dbReference type="CDD" id="cd06261">
    <property type="entry name" value="TM_PBP2"/>
    <property type="match status" value="1"/>
</dbReference>
<evidence type="ECO:0000256" key="8">
    <source>
        <dbReference type="ARBA" id="ARBA00023136"/>
    </source>
</evidence>
<evidence type="ECO:0000256" key="4">
    <source>
        <dbReference type="ARBA" id="ARBA00022692"/>
    </source>
</evidence>
<organism evidence="12 13">
    <name type="scientific">Metamycoplasma arthritidis (strain 158L3-1)</name>
    <name type="common">Mycoplasma arthritidis</name>
    <dbReference type="NCBI Taxonomy" id="243272"/>
    <lineage>
        <taxon>Bacteria</taxon>
        <taxon>Bacillati</taxon>
        <taxon>Mycoplasmatota</taxon>
        <taxon>Mycoplasmoidales</taxon>
        <taxon>Metamycoplasmataceae</taxon>
        <taxon>Metamycoplasma</taxon>
    </lineage>
</organism>
<dbReference type="InterPro" id="IPR050366">
    <property type="entry name" value="BP-dependent_transpt_permease"/>
</dbReference>
<dbReference type="GO" id="GO:0015833">
    <property type="term" value="P:peptide transport"/>
    <property type="evidence" value="ECO:0007669"/>
    <property type="project" value="UniProtKB-KW"/>
</dbReference>
<evidence type="ECO:0000256" key="10">
    <source>
        <dbReference type="RuleBase" id="RU363032"/>
    </source>
</evidence>
<dbReference type="AlphaFoldDB" id="B3PML4"/>
<accession>B3PML4</accession>
<evidence type="ECO:0000256" key="5">
    <source>
        <dbReference type="ARBA" id="ARBA00022856"/>
    </source>
</evidence>
<feature type="transmembrane region" description="Helical" evidence="10">
    <location>
        <begin position="383"/>
        <end position="410"/>
    </location>
</feature>
<evidence type="ECO:0000256" key="7">
    <source>
        <dbReference type="ARBA" id="ARBA00022989"/>
    </source>
</evidence>
<comment type="similarity">
    <text evidence="9">Belongs to the binding-protein-dependent transport system permease family. OppBC subfamily.</text>
</comment>
<evidence type="ECO:0000259" key="11">
    <source>
        <dbReference type="PROSITE" id="PS50928"/>
    </source>
</evidence>
<dbReference type="RefSeq" id="WP_012498223.1">
    <property type="nucleotide sequence ID" value="NC_011025.1"/>
</dbReference>
<dbReference type="Proteomes" id="UP000008812">
    <property type="component" value="Chromosome"/>
</dbReference>
<dbReference type="eggNOG" id="COG1173">
    <property type="taxonomic scope" value="Bacteria"/>
</dbReference>
<keyword evidence="4 10" id="KW-0812">Transmembrane</keyword>
<dbReference type="InterPro" id="IPR000515">
    <property type="entry name" value="MetI-like"/>
</dbReference>
<evidence type="ECO:0000256" key="2">
    <source>
        <dbReference type="ARBA" id="ARBA00022448"/>
    </source>
</evidence>
<dbReference type="InterPro" id="IPR035906">
    <property type="entry name" value="MetI-like_sf"/>
</dbReference>
<keyword evidence="2 10" id="KW-0813">Transport</keyword>
<dbReference type="EMBL" id="CP001047">
    <property type="protein sequence ID" value="ACF07266.1"/>
    <property type="molecule type" value="Genomic_DNA"/>
</dbReference>
<feature type="transmembrane region" description="Helical" evidence="10">
    <location>
        <begin position="216"/>
        <end position="240"/>
    </location>
</feature>
<feature type="transmembrane region" description="Helical" evidence="10">
    <location>
        <begin position="50"/>
        <end position="73"/>
    </location>
</feature>
<gene>
    <name evidence="12" type="primary">oppC1</name>
    <name evidence="12" type="ordered locus">MARTH_orf401</name>
</gene>
<dbReference type="STRING" id="243272.MARTH_orf401"/>
<dbReference type="PANTHER" id="PTHR43386:SF24">
    <property type="entry name" value="OLIGOPEPTIDE TRANSPORT SYSTEM PERMEASE PROTEIN AMID"/>
    <property type="match status" value="1"/>
</dbReference>
<evidence type="ECO:0000256" key="3">
    <source>
        <dbReference type="ARBA" id="ARBA00022475"/>
    </source>
</evidence>
<dbReference type="GO" id="GO:0015031">
    <property type="term" value="P:protein transport"/>
    <property type="evidence" value="ECO:0007669"/>
    <property type="project" value="UniProtKB-KW"/>
</dbReference>